<dbReference type="SUPFAM" id="SSF52540">
    <property type="entry name" value="P-loop containing nucleoside triphosphate hydrolases"/>
    <property type="match status" value="1"/>
</dbReference>
<organism evidence="2 3">
    <name type="scientific">Enterobacter kobei</name>
    <dbReference type="NCBI Taxonomy" id="208224"/>
    <lineage>
        <taxon>Bacteria</taxon>
        <taxon>Pseudomonadati</taxon>
        <taxon>Pseudomonadota</taxon>
        <taxon>Gammaproteobacteria</taxon>
        <taxon>Enterobacterales</taxon>
        <taxon>Enterobacteriaceae</taxon>
        <taxon>Enterobacter</taxon>
        <taxon>Enterobacter cloacae complex</taxon>
    </lineage>
</organism>
<feature type="domain" description="AAA" evidence="1">
    <location>
        <begin position="2"/>
        <end position="201"/>
    </location>
</feature>
<evidence type="ECO:0000313" key="2">
    <source>
        <dbReference type="EMBL" id="WMT67568.1"/>
    </source>
</evidence>
<dbReference type="RefSeq" id="WP_232933371.1">
    <property type="nucleotide sequence ID" value="NZ_CP083862.1"/>
</dbReference>
<dbReference type="Gene3D" id="3.40.50.300">
    <property type="entry name" value="P-loop containing nucleotide triphosphate hydrolases"/>
    <property type="match status" value="1"/>
</dbReference>
<proteinExistence type="predicted"/>
<protein>
    <submittedName>
        <fullName evidence="2">AAA family ATPase</fullName>
    </submittedName>
</protein>
<dbReference type="InterPro" id="IPR027417">
    <property type="entry name" value="P-loop_NTPase"/>
</dbReference>
<accession>A0AAJ6LNT2</accession>
<sequence>MKSFVFFNNKGGVGKTTLLCNIAALYSLEYNKKVLVIDADPQCNTTTYCMSEDLVDEIFAKTKRDTIDSFFEPIKKGKGFLPSPIKPIKTKRFGFDLIPGDPRLSLSEDLLASDWKTATGGDARGLQTNFIIKDILLKYENEYDYIFFDVGPSLGALNRAILISCDYYIMPMSVDMFSLAAIENISTSLNKWKKYITRSLENHEEEEGSAFTISGHPIQWKLKFLGYAVQQYTAKTVAGIKRPVSAYEKINRKIPSLIFKHLVEDQNLDSQLFKLGEIQNLHSLVPLSQSANCPIFKLKSSDGVVGAHFTMVKESKDIFTSIATKINAQVELLK</sequence>
<dbReference type="InterPro" id="IPR050678">
    <property type="entry name" value="DNA_Partitioning_ATPase"/>
</dbReference>
<dbReference type="PANTHER" id="PTHR13696">
    <property type="entry name" value="P-LOOP CONTAINING NUCLEOSIDE TRIPHOSPHATE HYDROLASE"/>
    <property type="match status" value="1"/>
</dbReference>
<evidence type="ECO:0000259" key="1">
    <source>
        <dbReference type="Pfam" id="PF13614"/>
    </source>
</evidence>
<dbReference type="InterPro" id="IPR025669">
    <property type="entry name" value="AAA_dom"/>
</dbReference>
<dbReference type="PANTHER" id="PTHR13696:SF52">
    <property type="entry name" value="PARA FAMILY PROTEIN CT_582"/>
    <property type="match status" value="1"/>
</dbReference>
<dbReference type="EMBL" id="CP096849">
    <property type="protein sequence ID" value="WMT67568.1"/>
    <property type="molecule type" value="Genomic_DNA"/>
</dbReference>
<evidence type="ECO:0000313" key="3">
    <source>
        <dbReference type="Proteomes" id="UP001228563"/>
    </source>
</evidence>
<gene>
    <name evidence="2" type="ORF">M2B19_08350</name>
</gene>
<reference evidence="2" key="1">
    <citation type="submission" date="2022-04" db="EMBL/GenBank/DDBJ databases">
        <title>Co-occurrence of mcr-9 and blaNDM-1 in multidrug-resistant Enterobacter kobei strain isolated from an infant with urinary infection.</title>
        <authorList>
            <person name="Zeng H."/>
        </authorList>
    </citation>
    <scope>NUCLEOTIDE SEQUENCE</scope>
    <source>
        <strain evidence="2">EC1382</strain>
    </source>
</reference>
<dbReference type="Pfam" id="PF13614">
    <property type="entry name" value="AAA_31"/>
    <property type="match status" value="1"/>
</dbReference>
<name>A0AAJ6LNT2_9ENTR</name>
<dbReference type="AlphaFoldDB" id="A0AAJ6LNT2"/>
<dbReference type="CDD" id="cd02042">
    <property type="entry name" value="ParAB_family"/>
    <property type="match status" value="1"/>
</dbReference>
<dbReference type="Proteomes" id="UP001228563">
    <property type="component" value="Chromosome"/>
</dbReference>